<keyword evidence="4" id="KW-1185">Reference proteome</keyword>
<evidence type="ECO:0000313" key="3">
    <source>
        <dbReference type="EMBL" id="KAA8480076.1"/>
    </source>
</evidence>
<dbReference type="AlphaFoldDB" id="A0A5M9GZJ5"/>
<dbReference type="Pfam" id="PF12508">
    <property type="entry name" value="Transposon_TraM"/>
    <property type="match status" value="1"/>
</dbReference>
<gene>
    <name evidence="3" type="primary">traM</name>
    <name evidence="3" type="ORF">F1649_15760</name>
</gene>
<dbReference type="RefSeq" id="WP_141814988.1">
    <property type="nucleotide sequence ID" value="NZ_VFPL01000001.1"/>
</dbReference>
<comment type="caution">
    <text evidence="3">The sequence shown here is derived from an EMBL/GenBank/DDBJ whole genome shotgun (WGS) entry which is preliminary data.</text>
</comment>
<feature type="region of interest" description="Disordered" evidence="1">
    <location>
        <begin position="34"/>
        <end position="56"/>
    </location>
</feature>
<proteinExistence type="predicted"/>
<feature type="domain" description="Conjugative transposon TraM C-terminal" evidence="2">
    <location>
        <begin position="207"/>
        <end position="351"/>
    </location>
</feature>
<protein>
    <submittedName>
        <fullName evidence="3">Conjugative transposon protein TraM</fullName>
    </submittedName>
</protein>
<dbReference type="OrthoDB" id="1453786at2"/>
<sequence>MDTRKKNTQKLLLVLPVLVLPFLALAFYALGGGRQSTSDEDRNADSGINTTLPDAQFKNEDPLDKLSLYELTKRDSSGLKKQFGQMEDAEKISVPAIAGKIPEDPNEQEINEKLAQIDRELNRKVVPSKDQNPVTVASAAQTPSMKGDVDRLERLMQSIQEEKEEDPEMRQLSEMLDKIITIQNPAPENARPDAEKKAPADSQFRAVPARIVSDQKAVQGATIRLQLQDSIHLEGVIIPAGHEIFGICRITNQRLLLDVRNIRLGMSIIPVDLSVYSLDGMAGINAPEAVLGDAASSGADDAIRSVGMYGIDQSIATQVAGAGIDAAKNMFSKQLRKVKVKLKAGQPVLLRNNKLR</sequence>
<dbReference type="InterPro" id="IPR055407">
    <property type="entry name" value="TraM_C"/>
</dbReference>
<name>A0A5M9GZJ5_9SPHI</name>
<dbReference type="Proteomes" id="UP000322918">
    <property type="component" value="Unassembled WGS sequence"/>
</dbReference>
<reference evidence="3 4" key="1">
    <citation type="submission" date="2019-09" db="EMBL/GenBank/DDBJ databases">
        <title>Pararcticibacter amylolyticus gen. nov., sp. nov., isolated from a rottenly hemp rope, and reclassification of Pedobacter tournemirensis as Pararcticibacter tournemirensis comb. nov.</title>
        <authorList>
            <person name="Cai Y."/>
        </authorList>
    </citation>
    <scope>NUCLEOTIDE SEQUENCE [LARGE SCALE GENOMIC DNA]</scope>
    <source>
        <strain evidence="3 4">TF5-37.2-LB10</strain>
    </source>
</reference>
<organism evidence="3 4">
    <name type="scientific">Arcticibacter tournemirensis</name>
    <dbReference type="NCBI Taxonomy" id="699437"/>
    <lineage>
        <taxon>Bacteria</taxon>
        <taxon>Pseudomonadati</taxon>
        <taxon>Bacteroidota</taxon>
        <taxon>Sphingobacteriia</taxon>
        <taxon>Sphingobacteriales</taxon>
        <taxon>Sphingobacteriaceae</taxon>
        <taxon>Arcticibacter</taxon>
    </lineage>
</organism>
<evidence type="ECO:0000256" key="1">
    <source>
        <dbReference type="SAM" id="MobiDB-lite"/>
    </source>
</evidence>
<evidence type="ECO:0000313" key="4">
    <source>
        <dbReference type="Proteomes" id="UP000322918"/>
    </source>
</evidence>
<evidence type="ECO:0000259" key="2">
    <source>
        <dbReference type="Pfam" id="PF12508"/>
    </source>
</evidence>
<accession>A0A5M9GZJ5</accession>
<dbReference type="EMBL" id="VWNE01000026">
    <property type="protein sequence ID" value="KAA8480076.1"/>
    <property type="molecule type" value="Genomic_DNA"/>
</dbReference>